<keyword evidence="2" id="KW-1185">Reference proteome</keyword>
<proteinExistence type="predicted"/>
<organism evidence="1 2">
    <name type="scientific">Nocardioides agariphilus</name>
    <dbReference type="NCBI Taxonomy" id="433664"/>
    <lineage>
        <taxon>Bacteria</taxon>
        <taxon>Bacillati</taxon>
        <taxon>Actinomycetota</taxon>
        <taxon>Actinomycetes</taxon>
        <taxon>Propionibacteriales</taxon>
        <taxon>Nocardioidaceae</taxon>
        <taxon>Nocardioides</taxon>
    </lineage>
</organism>
<evidence type="ECO:0000313" key="2">
    <source>
        <dbReference type="Proteomes" id="UP000660668"/>
    </source>
</evidence>
<dbReference type="RefSeq" id="WP_194698596.1">
    <property type="nucleotide sequence ID" value="NZ_JADKPO010000052.1"/>
</dbReference>
<name>A0A930VT39_9ACTN</name>
<protein>
    <submittedName>
        <fullName evidence="1">Uncharacterized protein</fullName>
    </submittedName>
</protein>
<accession>A0A930VT39</accession>
<dbReference type="Proteomes" id="UP000660668">
    <property type="component" value="Unassembled WGS sequence"/>
</dbReference>
<gene>
    <name evidence="1" type="ORF">ISU10_21980</name>
</gene>
<comment type="caution">
    <text evidence="1">The sequence shown here is derived from an EMBL/GenBank/DDBJ whole genome shotgun (WGS) entry which is preliminary data.</text>
</comment>
<dbReference type="AlphaFoldDB" id="A0A930VT39"/>
<evidence type="ECO:0000313" key="1">
    <source>
        <dbReference type="EMBL" id="MBF4770451.1"/>
    </source>
</evidence>
<reference evidence="1" key="1">
    <citation type="submission" date="2020-11" db="EMBL/GenBank/DDBJ databases">
        <title>Nocardioides cynanchi sp. nov., isolated from soil of rhizosphere of Cynanchum wilfordii.</title>
        <authorList>
            <person name="Lee J.-S."/>
            <person name="Suh M.K."/>
            <person name="Kim J.-S."/>
        </authorList>
    </citation>
    <scope>NUCLEOTIDE SEQUENCE</scope>
    <source>
        <strain evidence="1">KCTC 19276</strain>
    </source>
</reference>
<sequence>MRARVLGVLLLATLVGVGGGLGVGYLRQPQPASGGTATPLPAASPSLPIDPPTSQAPYAVDIDYPPLLPGLVFKTVRMANSQQTWLVPVPIGWQGFNVDTDELVPRKDWPTYDELRFRPEGEPVEGGYSLRVKLVNSRVTPAQMVADKRDGLAEVDDVQYLDRTTEALKFTYRTAANRLRYNYFQWFAAPQSDQATLEMSVVGRTADVEGLDALFAAFESTLEAVE</sequence>
<dbReference type="EMBL" id="JADKPO010000052">
    <property type="protein sequence ID" value="MBF4770451.1"/>
    <property type="molecule type" value="Genomic_DNA"/>
</dbReference>